<gene>
    <name evidence="1" type="ORF">DC28_05585</name>
</gene>
<dbReference type="EMBL" id="JNUP01000047">
    <property type="protein sequence ID" value="KGE72840.1"/>
    <property type="molecule type" value="Genomic_DNA"/>
</dbReference>
<protein>
    <recommendedName>
        <fullName evidence="3">PilZ domain-containing protein</fullName>
    </recommendedName>
</protein>
<dbReference type="Proteomes" id="UP000029692">
    <property type="component" value="Unassembled WGS sequence"/>
</dbReference>
<dbReference type="OrthoDB" id="356575at2"/>
<dbReference type="Gene3D" id="2.40.10.220">
    <property type="entry name" value="predicted glycosyltransferase like domains"/>
    <property type="match status" value="1"/>
</dbReference>
<reference evidence="1 2" key="1">
    <citation type="submission" date="2014-05" db="EMBL/GenBank/DDBJ databases">
        <title>De novo Genome Sequence of Spirocheata sp.</title>
        <authorList>
            <person name="Shivani Y."/>
            <person name="Subhash Y."/>
            <person name="Tushar L."/>
            <person name="Sasikala C."/>
            <person name="Ramana C.V."/>
        </authorList>
    </citation>
    <scope>NUCLEOTIDE SEQUENCE [LARGE SCALE GENOMIC DNA]</scope>
    <source>
        <strain evidence="1 2">JC230</strain>
    </source>
</reference>
<keyword evidence="2" id="KW-1185">Reference proteome</keyword>
<organism evidence="1 2">
    <name type="scientific">Spirochaeta lutea</name>
    <dbReference type="NCBI Taxonomy" id="1480694"/>
    <lineage>
        <taxon>Bacteria</taxon>
        <taxon>Pseudomonadati</taxon>
        <taxon>Spirochaetota</taxon>
        <taxon>Spirochaetia</taxon>
        <taxon>Spirochaetales</taxon>
        <taxon>Spirochaetaceae</taxon>
        <taxon>Spirochaeta</taxon>
    </lineage>
</organism>
<dbReference type="RefSeq" id="WP_037546670.1">
    <property type="nucleotide sequence ID" value="NZ_JNUP01000047.1"/>
</dbReference>
<evidence type="ECO:0000313" key="2">
    <source>
        <dbReference type="Proteomes" id="UP000029692"/>
    </source>
</evidence>
<evidence type="ECO:0000313" key="1">
    <source>
        <dbReference type="EMBL" id="KGE72840.1"/>
    </source>
</evidence>
<evidence type="ECO:0008006" key="3">
    <source>
        <dbReference type="Google" id="ProtNLM"/>
    </source>
</evidence>
<dbReference type="AlphaFoldDB" id="A0A098QYB6"/>
<comment type="caution">
    <text evidence="1">The sequence shown here is derived from an EMBL/GenBank/DDBJ whole genome shotgun (WGS) entry which is preliminary data.</text>
</comment>
<name>A0A098QYB6_9SPIO</name>
<sequence length="261" mass="28826">MIEGSSVLFFAPPPWVREQVVPLFIRKQIPTLVTQSHEGIKQCAEVFPGSIFFCNLDAGVPADEWLRIIGGLAGHLKTRDVALGLCTKAEAGIIASALKPYDLPHRVVDSQRSPQVVLSQMGETLKAFYKPGRRKHLRVNCTDQTRAGYNIKTDGSVRTGRIYDISVAGMACAFDPGHHIHLEQNQRLPGIQLNLGNRLALVDGIVAGMRKTDTATVYVVLFQHSTDTTAQHKILDFISREMQSQFERKVLQGSRPMLGLG</sequence>
<proteinExistence type="predicted"/>
<accession>A0A098QYB6</accession>